<protein>
    <submittedName>
        <fullName evidence="1">Uncharacterized protein</fullName>
    </submittedName>
</protein>
<evidence type="ECO:0000313" key="2">
    <source>
        <dbReference type="Proteomes" id="UP000236291"/>
    </source>
</evidence>
<comment type="caution">
    <text evidence="1">The sequence shown here is derived from an EMBL/GenBank/DDBJ whole genome shotgun (WGS) entry which is preliminary data.</text>
</comment>
<accession>A0A2K3JR23</accession>
<reference evidence="1 2" key="2">
    <citation type="journal article" date="2017" name="Front. Plant Sci.">
        <title>Gene Classification and Mining of Molecular Markers Useful in Red Clover (Trifolium pratense) Breeding.</title>
        <authorList>
            <person name="Istvanek J."/>
            <person name="Dluhosova J."/>
            <person name="Dluhos P."/>
            <person name="Patkova L."/>
            <person name="Nedelnik J."/>
            <person name="Repkova J."/>
        </authorList>
    </citation>
    <scope>NUCLEOTIDE SEQUENCE [LARGE SCALE GENOMIC DNA]</scope>
    <source>
        <strain evidence="2">cv. Tatra</strain>
        <tissue evidence="1">Young leaves</tissue>
    </source>
</reference>
<evidence type="ECO:0000313" key="1">
    <source>
        <dbReference type="EMBL" id="PNX56448.1"/>
    </source>
</evidence>
<dbReference type="EMBL" id="ASHM01074536">
    <property type="protein sequence ID" value="PNX56448.1"/>
    <property type="molecule type" value="Genomic_DNA"/>
</dbReference>
<dbReference type="AlphaFoldDB" id="A0A2K3JR23"/>
<proteinExistence type="predicted"/>
<feature type="non-terminal residue" evidence="1">
    <location>
        <position position="1"/>
    </location>
</feature>
<organism evidence="1 2">
    <name type="scientific">Trifolium pratense</name>
    <name type="common">Red clover</name>
    <dbReference type="NCBI Taxonomy" id="57577"/>
    <lineage>
        <taxon>Eukaryota</taxon>
        <taxon>Viridiplantae</taxon>
        <taxon>Streptophyta</taxon>
        <taxon>Embryophyta</taxon>
        <taxon>Tracheophyta</taxon>
        <taxon>Spermatophyta</taxon>
        <taxon>Magnoliopsida</taxon>
        <taxon>eudicotyledons</taxon>
        <taxon>Gunneridae</taxon>
        <taxon>Pentapetalae</taxon>
        <taxon>rosids</taxon>
        <taxon>fabids</taxon>
        <taxon>Fabales</taxon>
        <taxon>Fabaceae</taxon>
        <taxon>Papilionoideae</taxon>
        <taxon>50 kb inversion clade</taxon>
        <taxon>NPAAA clade</taxon>
        <taxon>Hologalegina</taxon>
        <taxon>IRL clade</taxon>
        <taxon>Trifolieae</taxon>
        <taxon>Trifolium</taxon>
    </lineage>
</organism>
<dbReference type="Proteomes" id="UP000236291">
    <property type="component" value="Unassembled WGS sequence"/>
</dbReference>
<reference evidence="1 2" key="1">
    <citation type="journal article" date="2014" name="Am. J. Bot.">
        <title>Genome assembly and annotation for red clover (Trifolium pratense; Fabaceae).</title>
        <authorList>
            <person name="Istvanek J."/>
            <person name="Jaros M."/>
            <person name="Krenek A."/>
            <person name="Repkova J."/>
        </authorList>
    </citation>
    <scope>NUCLEOTIDE SEQUENCE [LARGE SCALE GENOMIC DNA]</scope>
    <source>
        <strain evidence="2">cv. Tatra</strain>
        <tissue evidence="1">Young leaves</tissue>
    </source>
</reference>
<name>A0A2K3JR23_TRIPR</name>
<sequence length="56" mass="6407">EYLTKELNDVKVESTNVATEIEYLARTRKDDSINLEAKLEELECSLQYIALEVGIC</sequence>
<gene>
    <name evidence="1" type="ORF">L195_g049887</name>
</gene>